<name>A0A915EIY8_9BILA</name>
<dbReference type="WBParaSite" id="jg6486">
    <property type="protein sequence ID" value="jg6486"/>
    <property type="gene ID" value="jg6486"/>
</dbReference>
<evidence type="ECO:0000256" key="5">
    <source>
        <dbReference type="ARBA" id="ARBA00023192"/>
    </source>
</evidence>
<evidence type="ECO:0000256" key="7">
    <source>
        <dbReference type="RuleBase" id="RU362118"/>
    </source>
</evidence>
<evidence type="ECO:0000256" key="3">
    <source>
        <dbReference type="ARBA" id="ARBA00012085"/>
    </source>
</evidence>
<proteinExistence type="inferred from homology"/>
<keyword evidence="4 7" id="KW-0663">Pyridoxal phosphate</keyword>
<reference evidence="9" key="1">
    <citation type="submission" date="2022-11" db="UniProtKB">
        <authorList>
            <consortium name="WormBaseParasite"/>
        </authorList>
    </citation>
    <scope>IDENTIFICATION</scope>
</reference>
<dbReference type="PANTHER" id="PTHR11808">
    <property type="entry name" value="TRANS-SULFURATION ENZYME FAMILY MEMBER"/>
    <property type="match status" value="1"/>
</dbReference>
<dbReference type="GO" id="GO:0005737">
    <property type="term" value="C:cytoplasm"/>
    <property type="evidence" value="ECO:0007669"/>
    <property type="project" value="TreeGrafter"/>
</dbReference>
<comment type="pathway">
    <text evidence="2">Amino-acid biosynthesis; L-cysteine biosynthesis; L-cysteine from L-homocysteine and L-serine: step 2/2.</text>
</comment>
<dbReference type="GO" id="GO:0030170">
    <property type="term" value="F:pyridoxal phosphate binding"/>
    <property type="evidence" value="ECO:0007669"/>
    <property type="project" value="InterPro"/>
</dbReference>
<keyword evidence="8" id="KW-1185">Reference proteome</keyword>
<dbReference type="Gene3D" id="3.90.1150.10">
    <property type="entry name" value="Aspartate Aminotransferase, domain 1"/>
    <property type="match status" value="1"/>
</dbReference>
<dbReference type="InterPro" id="IPR015424">
    <property type="entry name" value="PyrdxlP-dep_Trfase"/>
</dbReference>
<evidence type="ECO:0000256" key="6">
    <source>
        <dbReference type="ARBA" id="ARBA00029853"/>
    </source>
</evidence>
<dbReference type="EC" id="4.4.1.1" evidence="3"/>
<evidence type="ECO:0000256" key="4">
    <source>
        <dbReference type="ARBA" id="ARBA00022898"/>
    </source>
</evidence>
<accession>A0A915EIY8</accession>
<evidence type="ECO:0000256" key="1">
    <source>
        <dbReference type="ARBA" id="ARBA00001933"/>
    </source>
</evidence>
<keyword evidence="5" id="KW-0028">Amino-acid biosynthesis</keyword>
<protein>
    <recommendedName>
        <fullName evidence="3">cystathionine gamma-lyase</fullName>
        <ecNumber evidence="3">4.4.1.1</ecNumber>
    </recommendedName>
    <alternativeName>
        <fullName evidence="6">Gamma-cystathionase</fullName>
    </alternativeName>
</protein>
<dbReference type="GO" id="GO:0019346">
    <property type="term" value="P:transsulfuration"/>
    <property type="evidence" value="ECO:0007669"/>
    <property type="project" value="InterPro"/>
</dbReference>
<dbReference type="Pfam" id="PF01053">
    <property type="entry name" value="Cys_Met_Meta_PP"/>
    <property type="match status" value="1"/>
</dbReference>
<dbReference type="SUPFAM" id="SSF53383">
    <property type="entry name" value="PLP-dependent transferases"/>
    <property type="match status" value="1"/>
</dbReference>
<dbReference type="GO" id="GO:0004123">
    <property type="term" value="F:cystathionine gamma-lyase activity"/>
    <property type="evidence" value="ECO:0007669"/>
    <property type="project" value="TreeGrafter"/>
</dbReference>
<comment type="similarity">
    <text evidence="7">Belongs to the trans-sulfuration enzymes family.</text>
</comment>
<comment type="cofactor">
    <cofactor evidence="1 7">
        <name>pyridoxal 5'-phosphate</name>
        <dbReference type="ChEBI" id="CHEBI:597326"/>
    </cofactor>
</comment>
<dbReference type="Proteomes" id="UP000887574">
    <property type="component" value="Unplaced"/>
</dbReference>
<evidence type="ECO:0000256" key="2">
    <source>
        <dbReference type="ARBA" id="ARBA00005038"/>
    </source>
</evidence>
<dbReference type="GO" id="GO:0019343">
    <property type="term" value="P:cysteine biosynthetic process via cystathionine"/>
    <property type="evidence" value="ECO:0007669"/>
    <property type="project" value="TreeGrafter"/>
</dbReference>
<dbReference type="InterPro" id="IPR015422">
    <property type="entry name" value="PyrdxlP-dep_Trfase_small"/>
</dbReference>
<organism evidence="8 9">
    <name type="scientific">Ditylenchus dipsaci</name>
    <dbReference type="NCBI Taxonomy" id="166011"/>
    <lineage>
        <taxon>Eukaryota</taxon>
        <taxon>Metazoa</taxon>
        <taxon>Ecdysozoa</taxon>
        <taxon>Nematoda</taxon>
        <taxon>Chromadorea</taxon>
        <taxon>Rhabditida</taxon>
        <taxon>Tylenchina</taxon>
        <taxon>Tylenchomorpha</taxon>
        <taxon>Sphaerularioidea</taxon>
        <taxon>Anguinidae</taxon>
        <taxon>Anguininae</taxon>
        <taxon>Ditylenchus</taxon>
    </lineage>
</organism>
<evidence type="ECO:0000313" key="8">
    <source>
        <dbReference type="Proteomes" id="UP000887574"/>
    </source>
</evidence>
<keyword evidence="5" id="KW-0198">Cysteine biosynthesis</keyword>
<dbReference type="InterPro" id="IPR000277">
    <property type="entry name" value="Cys/Met-Metab_PyrdxlP-dep_enz"/>
</dbReference>
<sequence length="77" mass="8325">MSGMISFYIQGGLEEANSFLSNLKIFSLAISLGSVESIAQLPILHVGCEDKQDLINDLDQALKIAIPCLPTKTCLQD</sequence>
<evidence type="ECO:0000313" key="9">
    <source>
        <dbReference type="WBParaSite" id="jg6486"/>
    </source>
</evidence>
<dbReference type="PANTHER" id="PTHR11808:SF15">
    <property type="entry name" value="CYSTATHIONINE GAMMA-LYASE"/>
    <property type="match status" value="1"/>
</dbReference>
<dbReference type="AlphaFoldDB" id="A0A915EIY8"/>